<feature type="compositionally biased region" description="Polar residues" evidence="1">
    <location>
        <begin position="1"/>
        <end position="23"/>
    </location>
</feature>
<evidence type="ECO:0000256" key="1">
    <source>
        <dbReference type="SAM" id="MobiDB-lite"/>
    </source>
</evidence>
<keyword evidence="3" id="KW-1185">Reference proteome</keyword>
<accession>A0ABN8ZWE3</accession>
<dbReference type="Proteomes" id="UP001176941">
    <property type="component" value="Chromosome 7"/>
</dbReference>
<feature type="region of interest" description="Disordered" evidence="1">
    <location>
        <begin position="1"/>
        <end position="97"/>
    </location>
</feature>
<feature type="compositionally biased region" description="Basic and acidic residues" evidence="1">
    <location>
        <begin position="39"/>
        <end position="50"/>
    </location>
</feature>
<evidence type="ECO:0000313" key="3">
    <source>
        <dbReference type="Proteomes" id="UP001176941"/>
    </source>
</evidence>
<gene>
    <name evidence="2" type="ORF">MRATA1EN1_LOCUS27289</name>
</gene>
<sequence>MRADQVSGNWRTTNRETVTNGQTRPLFRALCLLTNPPAPHREPAASDRKPAGQSLEAPRGGRSHAIRGVGRCWGPAGQLTRWGGGGTSGPSVKGQEREFSALQAAGSLRQLLNPAQHQRSRPDTVNP</sequence>
<name>A0ABN8ZWE3_RANTA</name>
<evidence type="ECO:0000313" key="2">
    <source>
        <dbReference type="EMBL" id="CAI9178327.1"/>
    </source>
</evidence>
<reference evidence="2" key="1">
    <citation type="submission" date="2023-04" db="EMBL/GenBank/DDBJ databases">
        <authorList>
            <consortium name="ELIXIR-Norway"/>
        </authorList>
    </citation>
    <scope>NUCLEOTIDE SEQUENCE [LARGE SCALE GENOMIC DNA]</scope>
</reference>
<protein>
    <submittedName>
        <fullName evidence="2">Uncharacterized protein</fullName>
    </submittedName>
</protein>
<organism evidence="2 3">
    <name type="scientific">Rangifer tarandus platyrhynchus</name>
    <name type="common">Svalbard reindeer</name>
    <dbReference type="NCBI Taxonomy" id="3082113"/>
    <lineage>
        <taxon>Eukaryota</taxon>
        <taxon>Metazoa</taxon>
        <taxon>Chordata</taxon>
        <taxon>Craniata</taxon>
        <taxon>Vertebrata</taxon>
        <taxon>Euteleostomi</taxon>
        <taxon>Mammalia</taxon>
        <taxon>Eutheria</taxon>
        <taxon>Laurasiatheria</taxon>
        <taxon>Artiodactyla</taxon>
        <taxon>Ruminantia</taxon>
        <taxon>Pecora</taxon>
        <taxon>Cervidae</taxon>
        <taxon>Odocoileinae</taxon>
        <taxon>Rangifer</taxon>
    </lineage>
</organism>
<dbReference type="EMBL" id="OX459943">
    <property type="protein sequence ID" value="CAI9178327.1"/>
    <property type="molecule type" value="Genomic_DNA"/>
</dbReference>
<proteinExistence type="predicted"/>